<accession>A0ABN8RKA3</accession>
<gene>
    <name evidence="12" type="ORF">PEVE_00012183</name>
</gene>
<dbReference type="PANTHER" id="PTHR11202">
    <property type="entry name" value="SPROUTY-RELATED, EVH1 DOMAIN-CONTAINING PROTEIN FAMILY MEMBER"/>
    <property type="match status" value="1"/>
</dbReference>
<proteinExistence type="predicted"/>
<evidence type="ECO:0000256" key="7">
    <source>
        <dbReference type="ARBA" id="ARBA00023242"/>
    </source>
</evidence>
<keyword evidence="7" id="KW-0539">Nucleus</keyword>
<feature type="compositionally biased region" description="Low complexity" evidence="8">
    <location>
        <begin position="451"/>
        <end position="461"/>
    </location>
</feature>
<feature type="domain" description="CRIB" evidence="9">
    <location>
        <begin position="229"/>
        <end position="242"/>
    </location>
</feature>
<keyword evidence="4" id="KW-0597">Phosphoprotein</keyword>
<evidence type="ECO:0000313" key="13">
    <source>
        <dbReference type="Proteomes" id="UP001159427"/>
    </source>
</evidence>
<feature type="compositionally biased region" description="Polar residues" evidence="8">
    <location>
        <begin position="170"/>
        <end position="181"/>
    </location>
</feature>
<keyword evidence="5" id="KW-0677">Repeat</keyword>
<dbReference type="InterPro" id="IPR000697">
    <property type="entry name" value="WH1/EVH1_dom"/>
</dbReference>
<dbReference type="InterPro" id="IPR011026">
    <property type="entry name" value="WAS_C"/>
</dbReference>
<dbReference type="SUPFAM" id="SSF50729">
    <property type="entry name" value="PH domain-like"/>
    <property type="match status" value="1"/>
</dbReference>
<dbReference type="InterPro" id="IPR003124">
    <property type="entry name" value="WH2_dom"/>
</dbReference>
<dbReference type="InterPro" id="IPR033927">
    <property type="entry name" value="WASPfam_EVH1"/>
</dbReference>
<evidence type="ECO:0000259" key="10">
    <source>
        <dbReference type="PROSITE" id="PS50229"/>
    </source>
</evidence>
<keyword evidence="3" id="KW-0963">Cytoplasm</keyword>
<dbReference type="SUPFAM" id="SSF47912">
    <property type="entry name" value="Wiscott-Aldrich syndrome protein, WASP, C-terminal domain"/>
    <property type="match status" value="1"/>
</dbReference>
<feature type="domain" description="WH2" evidence="11">
    <location>
        <begin position="425"/>
        <end position="442"/>
    </location>
</feature>
<dbReference type="InterPro" id="IPR036936">
    <property type="entry name" value="CRIB_dom_sf"/>
</dbReference>
<feature type="region of interest" description="Disordered" evidence="8">
    <location>
        <begin position="134"/>
        <end position="241"/>
    </location>
</feature>
<dbReference type="Pfam" id="PF00786">
    <property type="entry name" value="PBD"/>
    <property type="match status" value="1"/>
</dbReference>
<feature type="compositionally biased region" description="Acidic residues" evidence="8">
    <location>
        <begin position="518"/>
        <end position="529"/>
    </location>
</feature>
<evidence type="ECO:0000256" key="2">
    <source>
        <dbReference type="ARBA" id="ARBA00004245"/>
    </source>
</evidence>
<feature type="compositionally biased region" description="Pro residues" evidence="8">
    <location>
        <begin position="328"/>
        <end position="422"/>
    </location>
</feature>
<keyword evidence="13" id="KW-1185">Reference proteome</keyword>
<dbReference type="PROSITE" id="PS50229">
    <property type="entry name" value="WH1"/>
    <property type="match status" value="1"/>
</dbReference>
<feature type="domain" description="WH2" evidence="11">
    <location>
        <begin position="454"/>
        <end position="471"/>
    </location>
</feature>
<sequence>MSGPKSDSFNRPSSCLKQYENDEIFSMIGRRCTTLATSVAQLYVAPPESRNRWKKKLTGVICFVKDNGKRSYFLRMYSLVTKTLEWEQELYNQFKYVSPRPYFHTFAGDTYNAGLNFANIEEAHNFFNEIQKKLKAKEQRRQDRRKDTSRNKQQPPPPALGGNVDINKRASLQNNDNFSNMSHSPSQTSLSSLDAPSMQRKKSKERKENKSSSGNNKKGAKRKLTKDDIGKPENFKHVGHIGWDPQGGFDIDNVQMDDNWKKLFDLVGVTDEQKQTKETMEFIYDFVEKRGGIENVTREIEMEKFRGPPTLPSRDLAPPAPSRGQSRGPPPPPPPSRGAPPPPPARVGGAPPPPPPSRGGPPPPPPSRGAMPPPPPPMSRAPPPPPAGVPPPPAPPPPPPVGGMPPPPPPMGRGGPPPPPPVGGGRGSLLDQIHQGASLKKVTPNERRSSSSDGRSGLLSDIRTGVQLKKVSEADGNSKPKPPAGADGGGILGALQMALENIKKDTHSSDSESGESGSEFEDDEDEWMD</sequence>
<dbReference type="PROSITE" id="PS51082">
    <property type="entry name" value="WH2"/>
    <property type="match status" value="2"/>
</dbReference>
<feature type="compositionally biased region" description="Basic and acidic residues" evidence="8">
    <location>
        <begin position="225"/>
        <end position="236"/>
    </location>
</feature>
<evidence type="ECO:0000256" key="1">
    <source>
        <dbReference type="ARBA" id="ARBA00004123"/>
    </source>
</evidence>
<dbReference type="EMBL" id="CALNXI010001895">
    <property type="protein sequence ID" value="CAH3179188.1"/>
    <property type="molecule type" value="Genomic_DNA"/>
</dbReference>
<comment type="subcellular location">
    <subcellularLocation>
        <location evidence="2">Cytoplasm</location>
        <location evidence="2">Cytoskeleton</location>
    </subcellularLocation>
    <subcellularLocation>
        <location evidence="1">Nucleus</location>
    </subcellularLocation>
</comment>
<dbReference type="Gene3D" id="2.30.29.30">
    <property type="entry name" value="Pleckstrin-homology domain (PH domain)/Phosphotyrosine-binding domain (PTB)"/>
    <property type="match status" value="1"/>
</dbReference>
<evidence type="ECO:0000259" key="9">
    <source>
        <dbReference type="PROSITE" id="PS50108"/>
    </source>
</evidence>
<feature type="compositionally biased region" description="Basic and acidic residues" evidence="8">
    <location>
        <begin position="134"/>
        <end position="150"/>
    </location>
</feature>
<dbReference type="Gene3D" id="6.10.280.150">
    <property type="match status" value="1"/>
</dbReference>
<dbReference type="CDD" id="cd01205">
    <property type="entry name" value="EVH1_WASP-like"/>
    <property type="match status" value="1"/>
</dbReference>
<feature type="compositionally biased region" description="Basic and acidic residues" evidence="8">
    <location>
        <begin position="501"/>
        <end position="510"/>
    </location>
</feature>
<protein>
    <submittedName>
        <fullName evidence="12">Uncharacterized protein</fullName>
    </submittedName>
</protein>
<evidence type="ECO:0000256" key="6">
    <source>
        <dbReference type="ARBA" id="ARBA00023212"/>
    </source>
</evidence>
<organism evidence="12 13">
    <name type="scientific">Porites evermanni</name>
    <dbReference type="NCBI Taxonomy" id="104178"/>
    <lineage>
        <taxon>Eukaryota</taxon>
        <taxon>Metazoa</taxon>
        <taxon>Cnidaria</taxon>
        <taxon>Anthozoa</taxon>
        <taxon>Hexacorallia</taxon>
        <taxon>Scleractinia</taxon>
        <taxon>Fungiina</taxon>
        <taxon>Poritidae</taxon>
        <taxon>Porites</taxon>
    </lineage>
</organism>
<evidence type="ECO:0000256" key="5">
    <source>
        <dbReference type="ARBA" id="ARBA00022737"/>
    </source>
</evidence>
<feature type="compositionally biased region" description="Low complexity" evidence="8">
    <location>
        <begin position="182"/>
        <end position="192"/>
    </location>
</feature>
<feature type="domain" description="WH1" evidence="10">
    <location>
        <begin position="27"/>
        <end position="137"/>
    </location>
</feature>
<dbReference type="PANTHER" id="PTHR11202:SF36">
    <property type="entry name" value="ACTIN NUCLEATION-PROMOTING FACTOR WASL"/>
    <property type="match status" value="1"/>
</dbReference>
<evidence type="ECO:0000259" key="11">
    <source>
        <dbReference type="PROSITE" id="PS51082"/>
    </source>
</evidence>
<dbReference type="InterPro" id="IPR000095">
    <property type="entry name" value="CRIB_dom"/>
</dbReference>
<evidence type="ECO:0000256" key="3">
    <source>
        <dbReference type="ARBA" id="ARBA00022490"/>
    </source>
</evidence>
<dbReference type="CDD" id="cd00132">
    <property type="entry name" value="CRIB"/>
    <property type="match status" value="1"/>
</dbReference>
<keyword evidence="6" id="KW-0206">Cytoskeleton</keyword>
<dbReference type="SMART" id="SM00461">
    <property type="entry name" value="WH1"/>
    <property type="match status" value="1"/>
</dbReference>
<dbReference type="SMART" id="SM00246">
    <property type="entry name" value="WH2"/>
    <property type="match status" value="2"/>
</dbReference>
<dbReference type="PROSITE" id="PS50108">
    <property type="entry name" value="CRIB"/>
    <property type="match status" value="1"/>
</dbReference>
<dbReference type="InterPro" id="IPR011993">
    <property type="entry name" value="PH-like_dom_sf"/>
</dbReference>
<evidence type="ECO:0000256" key="4">
    <source>
        <dbReference type="ARBA" id="ARBA00022553"/>
    </source>
</evidence>
<comment type="caution">
    <text evidence="12">The sequence shown here is derived from an EMBL/GenBank/DDBJ whole genome shotgun (WGS) entry which is preliminary data.</text>
</comment>
<evidence type="ECO:0000313" key="12">
    <source>
        <dbReference type="EMBL" id="CAH3179188.1"/>
    </source>
</evidence>
<name>A0ABN8RKA3_9CNID</name>
<dbReference type="Pfam" id="PF02205">
    <property type="entry name" value="WH2"/>
    <property type="match status" value="2"/>
</dbReference>
<dbReference type="Proteomes" id="UP001159427">
    <property type="component" value="Unassembled WGS sequence"/>
</dbReference>
<reference evidence="12 13" key="1">
    <citation type="submission" date="2022-05" db="EMBL/GenBank/DDBJ databases">
        <authorList>
            <consortium name="Genoscope - CEA"/>
            <person name="William W."/>
        </authorList>
    </citation>
    <scope>NUCLEOTIDE SEQUENCE [LARGE SCALE GENOMIC DNA]</scope>
</reference>
<dbReference type="Gene3D" id="3.90.810.10">
    <property type="entry name" value="CRIB domain"/>
    <property type="match status" value="1"/>
</dbReference>
<dbReference type="Pfam" id="PF00568">
    <property type="entry name" value="WH1"/>
    <property type="match status" value="1"/>
</dbReference>
<feature type="region of interest" description="Disordered" evidence="8">
    <location>
        <begin position="299"/>
        <end position="529"/>
    </location>
</feature>
<evidence type="ECO:0000256" key="8">
    <source>
        <dbReference type="SAM" id="MobiDB-lite"/>
    </source>
</evidence>
<dbReference type="SMART" id="SM00285">
    <property type="entry name" value="PBD"/>
    <property type="match status" value="1"/>
</dbReference>